<organism evidence="9">
    <name type="scientific">Bifidobacterium fermentum</name>
    <dbReference type="NCBI Taxonomy" id="3059035"/>
    <lineage>
        <taxon>Bacteria</taxon>
        <taxon>Bacillati</taxon>
        <taxon>Actinomycetota</taxon>
        <taxon>Actinomycetes</taxon>
        <taxon>Bifidobacteriales</taxon>
        <taxon>Bifidobacteriaceae</taxon>
        <taxon>Bifidobacterium</taxon>
    </lineage>
</organism>
<dbReference type="Gene3D" id="3.20.20.300">
    <property type="entry name" value="Glycoside hydrolase, family 3, N-terminal domain"/>
    <property type="match status" value="1"/>
</dbReference>
<feature type="region of interest" description="Disordered" evidence="5">
    <location>
        <begin position="277"/>
        <end position="296"/>
    </location>
</feature>
<sequence length="747" mass="80456">MQSLSIEQKSSLTSGATTWTSQGVGDIESMHMSDGPHGLRYQGSDGDSLGLGASVASTCFPTAAGLASTWDRDMVRRVGVALGEEASELHVSMLLGPGLNIKRSPLGGRNFEYASEDPFLAGSYGIAFVEGVQSQGVSAVPKHFAVNNQETDRFRVSAELDERTLREIYLPAFEMTVRQARPWALMCSYNKVNGVYASQNERLLTTILRHEWGFDGVVVSDWGAVSDRVAAVKAGLDIEMPPSNTDGKIVDAVKSGECDESVLDTVADRISLLARRTRQARSGSPRAARQSISEHDDLARKAAQESVVMLKNTGILPLSTSDSSSIAVIGEFARTPRYQGGGSSHVTALHVRNLLDELRQALPNREITFAPGYAVPRQGGSEVPDAQRLVDEAVRQAKDASVALVSLGYFESDESEGSDRSGISLSDPQTKLLEAVIATGTPTVVILSGGGVIQLGDWADQVDSILEGWLLGQAGGAALADILTGVVSPSGHLNETIPRRLEDNPSYLHFPGSHGEVVYGEGLYVGYRYYDTMNLPVAFPFGFGLSYSTFSYGDIEVESVDATSARVSLTVTNTGSHHAAAVPQIYVRSNQDDRPVHELKGFERVELDPGEGTSVALKLDERAFATWDASQQRWRTYAGDYTIEIGTSSRDIVHSKTITLRGDGYVPPLTVMSTIGEWMASPYGVRVLKPLVDRIRASAPDSSPEMAAMFAQMPLIKLVSWGIGLDETKIEAMTSAANRLKEEDAKG</sequence>
<dbReference type="EMBL" id="CP129675">
    <property type="protein sequence ID" value="XDS46427.1"/>
    <property type="molecule type" value="Genomic_DNA"/>
</dbReference>
<feature type="region of interest" description="Disordered" evidence="5">
    <location>
        <begin position="1"/>
        <end position="20"/>
    </location>
</feature>
<dbReference type="InterPro" id="IPR002772">
    <property type="entry name" value="Glyco_hydro_3_C"/>
</dbReference>
<dbReference type="InterPro" id="IPR017853">
    <property type="entry name" value="GH"/>
</dbReference>
<keyword evidence="4" id="KW-0326">Glycosidase</keyword>
<dbReference type="PROSITE" id="PS00775">
    <property type="entry name" value="GLYCOSYL_HYDROL_F3"/>
    <property type="match status" value="1"/>
</dbReference>
<protein>
    <submittedName>
        <fullName evidence="9">Glycoside hydrolase family 3 C-terminal domain-containing protein</fullName>
    </submittedName>
</protein>
<dbReference type="SUPFAM" id="SSF52279">
    <property type="entry name" value="Beta-D-glucan exohydrolase, C-terminal domain"/>
    <property type="match status" value="1"/>
</dbReference>
<evidence type="ECO:0000256" key="5">
    <source>
        <dbReference type="SAM" id="MobiDB-lite"/>
    </source>
</evidence>
<comment type="similarity">
    <text evidence="1 4">Belongs to the glycosyl hydrolase 3 family.</text>
</comment>
<dbReference type="Gene3D" id="3.40.50.1700">
    <property type="entry name" value="Glycoside hydrolase family 3 C-terminal domain"/>
    <property type="match status" value="1"/>
</dbReference>
<dbReference type="SUPFAM" id="SSF51445">
    <property type="entry name" value="(Trans)glycosidases"/>
    <property type="match status" value="1"/>
</dbReference>
<evidence type="ECO:0000256" key="2">
    <source>
        <dbReference type="ARBA" id="ARBA00022801"/>
    </source>
</evidence>
<dbReference type="InterPro" id="IPR050288">
    <property type="entry name" value="Cellulose_deg_GH3"/>
</dbReference>
<dbReference type="PANTHER" id="PTHR42715">
    <property type="entry name" value="BETA-GLUCOSIDASE"/>
    <property type="match status" value="1"/>
</dbReference>
<dbReference type="Pfam" id="PF01915">
    <property type="entry name" value="Glyco_hydro_3_C"/>
    <property type="match status" value="1"/>
</dbReference>
<dbReference type="Pfam" id="PF00933">
    <property type="entry name" value="Glyco_hydro_3"/>
    <property type="match status" value="1"/>
</dbReference>
<evidence type="ECO:0000313" key="8">
    <source>
        <dbReference type="EMBL" id="XDS48792.1"/>
    </source>
</evidence>
<name>A0AB39UM02_9BIFI</name>
<dbReference type="KEGG" id="bfk:QN062_06295"/>
<dbReference type="GO" id="GO:0005975">
    <property type="term" value="P:carbohydrate metabolic process"/>
    <property type="evidence" value="ECO:0007669"/>
    <property type="project" value="InterPro"/>
</dbReference>
<proteinExistence type="inferred from homology"/>
<dbReference type="EMBL" id="CP129683">
    <property type="protein sequence ID" value="XDS50019.1"/>
    <property type="molecule type" value="Genomic_DNA"/>
</dbReference>
<dbReference type="PANTHER" id="PTHR42715:SF10">
    <property type="entry name" value="BETA-GLUCOSIDASE"/>
    <property type="match status" value="1"/>
</dbReference>
<dbReference type="Gene3D" id="2.60.40.10">
    <property type="entry name" value="Immunoglobulins"/>
    <property type="match status" value="1"/>
</dbReference>
<keyword evidence="3" id="KW-0119">Carbohydrate metabolism</keyword>
<evidence type="ECO:0000259" key="6">
    <source>
        <dbReference type="SMART" id="SM01217"/>
    </source>
</evidence>
<dbReference type="EMBL" id="CP129682">
    <property type="protein sequence ID" value="XDS48792.1"/>
    <property type="molecule type" value="Genomic_DNA"/>
</dbReference>
<evidence type="ECO:0000256" key="1">
    <source>
        <dbReference type="ARBA" id="ARBA00005336"/>
    </source>
</evidence>
<evidence type="ECO:0000313" key="7">
    <source>
        <dbReference type="EMBL" id="XDS46427.1"/>
    </source>
</evidence>
<dbReference type="InterPro" id="IPR013783">
    <property type="entry name" value="Ig-like_fold"/>
</dbReference>
<dbReference type="AlphaFoldDB" id="A0AB39UM02"/>
<dbReference type="GO" id="GO:0004553">
    <property type="term" value="F:hydrolase activity, hydrolyzing O-glycosyl compounds"/>
    <property type="evidence" value="ECO:0007669"/>
    <property type="project" value="InterPro"/>
</dbReference>
<dbReference type="SMART" id="SM01217">
    <property type="entry name" value="Fn3_like"/>
    <property type="match status" value="1"/>
</dbReference>
<dbReference type="PRINTS" id="PR00133">
    <property type="entry name" value="GLHYDRLASE3"/>
</dbReference>
<evidence type="ECO:0000256" key="4">
    <source>
        <dbReference type="RuleBase" id="RU361161"/>
    </source>
</evidence>
<dbReference type="InterPro" id="IPR036962">
    <property type="entry name" value="Glyco_hydro_3_N_sf"/>
</dbReference>
<gene>
    <name evidence="9" type="ORF">QN062_06295</name>
    <name evidence="8" type="ORF">QN216_00490</name>
    <name evidence="7" type="ORF">QN217_09955</name>
</gene>
<dbReference type="InterPro" id="IPR001764">
    <property type="entry name" value="Glyco_hydro_3_N"/>
</dbReference>
<keyword evidence="2 4" id="KW-0378">Hydrolase</keyword>
<dbReference type="InterPro" id="IPR026891">
    <property type="entry name" value="Fn3-like"/>
</dbReference>
<evidence type="ECO:0000256" key="3">
    <source>
        <dbReference type="ARBA" id="ARBA00023277"/>
    </source>
</evidence>
<dbReference type="RefSeq" id="WP_369340991.1">
    <property type="nucleotide sequence ID" value="NZ_CP129675.1"/>
</dbReference>
<evidence type="ECO:0000313" key="9">
    <source>
        <dbReference type="EMBL" id="XDS50019.1"/>
    </source>
</evidence>
<accession>A0AB39UM02</accession>
<reference evidence="9" key="1">
    <citation type="submission" date="2023-07" db="EMBL/GenBank/DDBJ databases">
        <title>Bifidobacterium aquikefiriaerophilum sp. nov. and Bifidobacterium eccum sp. nov., isolated from water kefir.</title>
        <authorList>
            <person name="Breselge S."/>
            <person name="Bellassi P."/>
            <person name="Barcenilla C."/>
            <person name="Alvarez-Ordonez A."/>
            <person name="Morelli L."/>
            <person name="Cotter P.D."/>
        </authorList>
    </citation>
    <scope>NUCLEOTIDE SEQUENCE</scope>
    <source>
        <strain evidence="9">WK012_4_13</strain>
        <strain evidence="8">WK013_4_14</strain>
        <strain evidence="7">WK048_4_13</strain>
    </source>
</reference>
<dbReference type="InterPro" id="IPR019800">
    <property type="entry name" value="Glyco_hydro_3_AS"/>
</dbReference>
<dbReference type="InterPro" id="IPR036881">
    <property type="entry name" value="Glyco_hydro_3_C_sf"/>
</dbReference>
<dbReference type="Pfam" id="PF14310">
    <property type="entry name" value="Fn3-like"/>
    <property type="match status" value="1"/>
</dbReference>
<feature type="domain" description="Fibronectin type III-like" evidence="6">
    <location>
        <begin position="581"/>
        <end position="649"/>
    </location>
</feature>